<dbReference type="InterPro" id="IPR008269">
    <property type="entry name" value="Lon_proteolytic"/>
</dbReference>
<evidence type="ECO:0000259" key="3">
    <source>
        <dbReference type="PROSITE" id="PS51786"/>
    </source>
</evidence>
<dbReference type="InterPro" id="IPR036034">
    <property type="entry name" value="PDZ_sf"/>
</dbReference>
<keyword evidence="1" id="KW-0378">Hydrolase</keyword>
<feature type="active site" evidence="1">
    <location>
        <position position="265"/>
    </location>
</feature>
<dbReference type="InterPro" id="IPR014721">
    <property type="entry name" value="Ribsml_uS5_D2-typ_fold_subgr"/>
</dbReference>
<dbReference type="Proteomes" id="UP000256709">
    <property type="component" value="Unassembled WGS sequence"/>
</dbReference>
<keyword evidence="2" id="KW-1133">Transmembrane helix</keyword>
<dbReference type="EC" id="3.4.21.53" evidence="1"/>
<name>A0A3E0VPZ6_9MICO</name>
<gene>
    <name evidence="4" type="ORF">B7R21_12050</name>
</gene>
<keyword evidence="1" id="KW-0645">Protease</keyword>
<protein>
    <recommendedName>
        <fullName evidence="1">endopeptidase La</fullName>
        <ecNumber evidence="1">3.4.21.53</ecNumber>
    </recommendedName>
</protein>
<dbReference type="Gene3D" id="3.30.230.10">
    <property type="match status" value="1"/>
</dbReference>
<proteinExistence type="inferred from homology"/>
<dbReference type="SUPFAM" id="SSF54211">
    <property type="entry name" value="Ribosomal protein S5 domain 2-like"/>
    <property type="match status" value="1"/>
</dbReference>
<feature type="active site" evidence="1">
    <location>
        <position position="310"/>
    </location>
</feature>
<dbReference type="GO" id="GO:0005524">
    <property type="term" value="F:ATP binding"/>
    <property type="evidence" value="ECO:0007669"/>
    <property type="project" value="InterPro"/>
</dbReference>
<sequence>MSIFDDQEAPAPARPRSRRRTVGWTSLIVALVLALGMSFIPLPYVIEQPGPVFNTLGTSDHDGSAVPLISISGTTTYPTAGSLDMLTVSVVGTPSSRPSWAEIIGAWFDSTRAVVPIDAIYPPSVSVDQQNAQNAAQMVDSQQEAIAAALTDLKIPFTSSQKVGVAQLTADSAATGILEAGDLIDSVNGSAVSTIDELKAAITANGDAAAATLVITRSGADQTVKVTPKKAADGSILLGIAAASADSFEFPFTVDIQLDNVGGPSAGMMFALGIIDQLTPGELNGGAQVAGTGTITADGTVGPIGGIRQKLYGASESGATVFLAPATNCDEVVGHVPDGLKVFAVEKLSDSLTVLNDLATGASTDSLPTCDTVQAAG</sequence>
<feature type="domain" description="Lon proteolytic" evidence="3">
    <location>
        <begin position="260"/>
        <end position="358"/>
    </location>
</feature>
<evidence type="ECO:0000313" key="4">
    <source>
        <dbReference type="EMBL" id="RFA11443.1"/>
    </source>
</evidence>
<dbReference type="Pfam" id="PF05362">
    <property type="entry name" value="Lon_C"/>
    <property type="match status" value="1"/>
</dbReference>
<feature type="transmembrane region" description="Helical" evidence="2">
    <location>
        <begin position="21"/>
        <end position="46"/>
    </location>
</feature>
<dbReference type="RefSeq" id="WP_116283514.1">
    <property type="nucleotide sequence ID" value="NZ_NBXA01000023.1"/>
</dbReference>
<keyword evidence="2" id="KW-0812">Transmembrane</keyword>
<dbReference type="GO" id="GO:0004176">
    <property type="term" value="F:ATP-dependent peptidase activity"/>
    <property type="evidence" value="ECO:0007669"/>
    <property type="project" value="UniProtKB-UniRule"/>
</dbReference>
<comment type="catalytic activity">
    <reaction evidence="1">
        <text>Hydrolysis of proteins in presence of ATP.</text>
        <dbReference type="EC" id="3.4.21.53"/>
    </reaction>
</comment>
<evidence type="ECO:0000313" key="5">
    <source>
        <dbReference type="Proteomes" id="UP000256709"/>
    </source>
</evidence>
<evidence type="ECO:0000256" key="2">
    <source>
        <dbReference type="SAM" id="Phobius"/>
    </source>
</evidence>
<organism evidence="4 5">
    <name type="scientific">Subtercola boreus</name>
    <dbReference type="NCBI Taxonomy" id="120213"/>
    <lineage>
        <taxon>Bacteria</taxon>
        <taxon>Bacillati</taxon>
        <taxon>Actinomycetota</taxon>
        <taxon>Actinomycetes</taxon>
        <taxon>Micrococcales</taxon>
        <taxon>Microbacteriaceae</taxon>
        <taxon>Subtercola</taxon>
    </lineage>
</organism>
<dbReference type="AlphaFoldDB" id="A0A3E0VPZ6"/>
<dbReference type="SUPFAM" id="SSF50156">
    <property type="entry name" value="PDZ domain-like"/>
    <property type="match status" value="1"/>
</dbReference>
<dbReference type="InterPro" id="IPR027065">
    <property type="entry name" value="Lon_Prtase"/>
</dbReference>
<dbReference type="OrthoDB" id="2356897at2"/>
<keyword evidence="2" id="KW-0472">Membrane</keyword>
<evidence type="ECO:0000256" key="1">
    <source>
        <dbReference type="PROSITE-ProRule" id="PRU01122"/>
    </source>
</evidence>
<keyword evidence="1" id="KW-0720">Serine protease</keyword>
<comment type="similarity">
    <text evidence="1">Belongs to the peptidase S16 family.</text>
</comment>
<dbReference type="EMBL" id="NBXA01000023">
    <property type="protein sequence ID" value="RFA11443.1"/>
    <property type="molecule type" value="Genomic_DNA"/>
</dbReference>
<reference evidence="4 5" key="1">
    <citation type="submission" date="2017-04" db="EMBL/GenBank/DDBJ databases">
        <title>Comparative genome analysis of Subtercola boreus.</title>
        <authorList>
            <person name="Cho Y.-J."/>
            <person name="Cho A."/>
            <person name="Kim O.-S."/>
            <person name="Lee J.-I."/>
        </authorList>
    </citation>
    <scope>NUCLEOTIDE SEQUENCE [LARGE SCALE GENOMIC DNA]</scope>
    <source>
        <strain evidence="4 5">P27444</strain>
    </source>
</reference>
<dbReference type="GO" id="GO:0006508">
    <property type="term" value="P:proteolysis"/>
    <property type="evidence" value="ECO:0007669"/>
    <property type="project" value="UniProtKB-KW"/>
</dbReference>
<dbReference type="GO" id="GO:0004252">
    <property type="term" value="F:serine-type endopeptidase activity"/>
    <property type="evidence" value="ECO:0007669"/>
    <property type="project" value="UniProtKB-UniRule"/>
</dbReference>
<dbReference type="GO" id="GO:0030163">
    <property type="term" value="P:protein catabolic process"/>
    <property type="evidence" value="ECO:0007669"/>
    <property type="project" value="InterPro"/>
</dbReference>
<dbReference type="InterPro" id="IPR020568">
    <property type="entry name" value="Ribosomal_Su5_D2-typ_SF"/>
</dbReference>
<dbReference type="PANTHER" id="PTHR10046">
    <property type="entry name" value="ATP DEPENDENT LON PROTEASE FAMILY MEMBER"/>
    <property type="match status" value="1"/>
</dbReference>
<accession>A0A3E0VPZ6</accession>
<comment type="caution">
    <text evidence="4">The sequence shown here is derived from an EMBL/GenBank/DDBJ whole genome shotgun (WGS) entry which is preliminary data.</text>
</comment>
<dbReference type="PROSITE" id="PS51786">
    <property type="entry name" value="LON_PROTEOLYTIC"/>
    <property type="match status" value="1"/>
</dbReference>